<evidence type="ECO:0000313" key="8">
    <source>
        <dbReference type="EMBL" id="XDO95228.1"/>
    </source>
</evidence>
<keyword evidence="2 6" id="KW-0489">Methyltransferase</keyword>
<evidence type="ECO:0000256" key="2">
    <source>
        <dbReference type="ARBA" id="ARBA00022603"/>
    </source>
</evidence>
<evidence type="ECO:0000256" key="3">
    <source>
        <dbReference type="ARBA" id="ARBA00022679"/>
    </source>
</evidence>
<feature type="active site" description="Nucleophile" evidence="6">
    <location>
        <position position="360"/>
    </location>
</feature>
<name>A0AB39KP20_9CAUL</name>
<dbReference type="PRINTS" id="PR02008">
    <property type="entry name" value="RCMTFAMILY"/>
</dbReference>
<feature type="binding site" evidence="6">
    <location>
        <position position="265"/>
    </location>
    <ligand>
        <name>S-adenosyl-L-methionine</name>
        <dbReference type="ChEBI" id="CHEBI:59789"/>
    </ligand>
</feature>
<evidence type="ECO:0000256" key="1">
    <source>
        <dbReference type="ARBA" id="ARBA00007494"/>
    </source>
</evidence>
<dbReference type="InterPro" id="IPR029063">
    <property type="entry name" value="SAM-dependent_MTases_sf"/>
</dbReference>
<dbReference type="Gene3D" id="1.10.940.10">
    <property type="entry name" value="NusB-like"/>
    <property type="match status" value="1"/>
</dbReference>
<dbReference type="PROSITE" id="PS01153">
    <property type="entry name" value="NOL1_NOP2_SUN"/>
    <property type="match status" value="1"/>
</dbReference>
<dbReference type="InterPro" id="IPR023267">
    <property type="entry name" value="RCMT"/>
</dbReference>
<organism evidence="8">
    <name type="scientific">Caulobacter sp. 73W</name>
    <dbReference type="NCBI Taxonomy" id="3161137"/>
    <lineage>
        <taxon>Bacteria</taxon>
        <taxon>Pseudomonadati</taxon>
        <taxon>Pseudomonadota</taxon>
        <taxon>Alphaproteobacteria</taxon>
        <taxon>Caulobacterales</taxon>
        <taxon>Caulobacteraceae</taxon>
        <taxon>Caulobacter</taxon>
    </lineage>
</organism>
<dbReference type="RefSeq" id="WP_369058080.1">
    <property type="nucleotide sequence ID" value="NZ_CP158375.1"/>
</dbReference>
<reference evidence="8" key="1">
    <citation type="submission" date="2024-06" db="EMBL/GenBank/DDBJ databases">
        <title>Caulobacter inopinatus, sp. nov.</title>
        <authorList>
            <person name="Donachie S.P."/>
        </authorList>
    </citation>
    <scope>NUCLEOTIDE SEQUENCE</scope>
    <source>
        <strain evidence="8">73W</strain>
    </source>
</reference>
<dbReference type="EC" id="2.1.1.-" evidence="8"/>
<dbReference type="InterPro" id="IPR018314">
    <property type="entry name" value="RsmB/NOL1/NOP2-like_CS"/>
</dbReference>
<dbReference type="GO" id="GO:0006355">
    <property type="term" value="P:regulation of DNA-templated transcription"/>
    <property type="evidence" value="ECO:0007669"/>
    <property type="project" value="InterPro"/>
</dbReference>
<keyword evidence="5 6" id="KW-0694">RNA-binding</keyword>
<feature type="binding site" evidence="6">
    <location>
        <position position="307"/>
    </location>
    <ligand>
        <name>S-adenosyl-L-methionine</name>
        <dbReference type="ChEBI" id="CHEBI:59789"/>
    </ligand>
</feature>
<dbReference type="GO" id="GO:0001510">
    <property type="term" value="P:RNA methylation"/>
    <property type="evidence" value="ECO:0007669"/>
    <property type="project" value="InterPro"/>
</dbReference>
<dbReference type="InterPro" id="IPR035926">
    <property type="entry name" value="NusB-like_sf"/>
</dbReference>
<evidence type="ECO:0000256" key="4">
    <source>
        <dbReference type="ARBA" id="ARBA00022691"/>
    </source>
</evidence>
<proteinExistence type="inferred from homology"/>
<dbReference type="SUPFAM" id="SSF53335">
    <property type="entry name" value="S-adenosyl-L-methionine-dependent methyltransferases"/>
    <property type="match status" value="1"/>
</dbReference>
<dbReference type="AlphaFoldDB" id="A0AB39KP20"/>
<evidence type="ECO:0000256" key="6">
    <source>
        <dbReference type="PROSITE-ProRule" id="PRU01023"/>
    </source>
</evidence>
<dbReference type="InterPro" id="IPR006027">
    <property type="entry name" value="NusB_RsmB_TIM44"/>
</dbReference>
<evidence type="ECO:0000259" key="7">
    <source>
        <dbReference type="PROSITE" id="PS51686"/>
    </source>
</evidence>
<sequence length="427" mass="45190">MTSENSHELAPRAAACDLIEAALARRAGLDEAQTTGAFTRLEGRDRAFARALALATLRHLGVVDRILAPKLQREPPARIRTLLRLGATQAFFLDVPEFAAVTTTVDLADARKETRAFKGLVNAILRGLLRDGKPELDPAALAPDWLYARWRAAFGDEAAAAVAGLIPAEPATDLSVRDPDDIAALAEAIPAEALPGGTLRTALRGDVAAWPAFEDGRWWVQDAAAAIPTRLLNVQKGETALDLCAAPGGKTMQMAAAGAKVVAVDRSAARLKRVTENLARIGSGAEIIAADAAAWVDDRTFDAVLLDAPCSATGTFRRHPDVLWAARPTDIASLAAVQARLLETAADRTKPGGRLVYCVCSLEPEEGEAQIRAFLARRKDFQLVPVEPGEGGAPAASITSEGMLRILPHHIPGGADGFFAARLVKAP</sequence>
<dbReference type="PANTHER" id="PTHR22807">
    <property type="entry name" value="NOP2 YEAST -RELATED NOL1/NOP2/FMU SUN DOMAIN-CONTAINING"/>
    <property type="match status" value="1"/>
</dbReference>
<dbReference type="Pfam" id="PF01189">
    <property type="entry name" value="Methyltr_RsmB-F"/>
    <property type="match status" value="1"/>
</dbReference>
<comment type="similarity">
    <text evidence="1 6">Belongs to the class I-like SAM-binding methyltransferase superfamily. RsmB/NOP family.</text>
</comment>
<dbReference type="Gene3D" id="3.40.50.150">
    <property type="entry name" value="Vaccinia Virus protein VP39"/>
    <property type="match status" value="1"/>
</dbReference>
<dbReference type="EMBL" id="CP158375">
    <property type="protein sequence ID" value="XDO95228.1"/>
    <property type="molecule type" value="Genomic_DNA"/>
</dbReference>
<dbReference type="Pfam" id="PF01029">
    <property type="entry name" value="NusB"/>
    <property type="match status" value="1"/>
</dbReference>
<dbReference type="GO" id="GO:0003723">
    <property type="term" value="F:RNA binding"/>
    <property type="evidence" value="ECO:0007669"/>
    <property type="project" value="UniProtKB-UniRule"/>
</dbReference>
<dbReference type="InterPro" id="IPR049560">
    <property type="entry name" value="MeTrfase_RsmB-F_NOP2_cat"/>
</dbReference>
<feature type="binding site" evidence="6">
    <location>
        <position position="291"/>
    </location>
    <ligand>
        <name>S-adenosyl-L-methionine</name>
        <dbReference type="ChEBI" id="CHEBI:59789"/>
    </ligand>
</feature>
<keyword evidence="4 6" id="KW-0949">S-adenosyl-L-methionine</keyword>
<dbReference type="GO" id="GO:0008173">
    <property type="term" value="F:RNA methyltransferase activity"/>
    <property type="evidence" value="ECO:0007669"/>
    <property type="project" value="InterPro"/>
</dbReference>
<dbReference type="SUPFAM" id="SSF48013">
    <property type="entry name" value="NusB-like"/>
    <property type="match status" value="1"/>
</dbReference>
<feature type="binding site" evidence="6">
    <location>
        <begin position="244"/>
        <end position="250"/>
    </location>
    <ligand>
        <name>S-adenosyl-L-methionine</name>
        <dbReference type="ChEBI" id="CHEBI:59789"/>
    </ligand>
</feature>
<gene>
    <name evidence="8" type="ORF">ABOZ73_10365</name>
</gene>
<feature type="domain" description="SAM-dependent MTase RsmB/NOP-type" evidence="7">
    <location>
        <begin position="149"/>
        <end position="426"/>
    </location>
</feature>
<evidence type="ECO:0000256" key="5">
    <source>
        <dbReference type="ARBA" id="ARBA00022884"/>
    </source>
</evidence>
<accession>A0AB39KP20</accession>
<dbReference type="PROSITE" id="PS51686">
    <property type="entry name" value="SAM_MT_RSMB_NOP"/>
    <property type="match status" value="1"/>
</dbReference>
<keyword evidence="3 6" id="KW-0808">Transferase</keyword>
<dbReference type="InterPro" id="IPR001678">
    <property type="entry name" value="MeTrfase_RsmB-F_NOP2_dom"/>
</dbReference>
<protein>
    <submittedName>
        <fullName evidence="8">RsmB/NOP family class I SAM-dependent RNA methyltransferase</fullName>
        <ecNumber evidence="8">2.1.1.-</ecNumber>
    </submittedName>
</protein>
<dbReference type="PANTHER" id="PTHR22807:SF61">
    <property type="entry name" value="NOL1_NOP2_SUN FAMILY PROTEIN _ ANTITERMINATION NUSB DOMAIN-CONTAINING PROTEIN"/>
    <property type="match status" value="1"/>
</dbReference>
<dbReference type="FunFam" id="3.40.50.150:FF:000257">
    <property type="entry name" value="16S rRNA methyltransferase"/>
    <property type="match status" value="1"/>
</dbReference>